<evidence type="ECO:0000259" key="7">
    <source>
        <dbReference type="Pfam" id="PF14500"/>
    </source>
</evidence>
<dbReference type="GO" id="GO:0016226">
    <property type="term" value="P:iron-sulfur cluster assembly"/>
    <property type="evidence" value="ECO:0007669"/>
    <property type="project" value="UniProtKB-UniRule"/>
</dbReference>
<keyword evidence="5" id="KW-0227">DNA damage</keyword>
<name>A0A176VWC6_MARPO</name>
<evidence type="ECO:0000313" key="8">
    <source>
        <dbReference type="EMBL" id="OAE24592.1"/>
    </source>
</evidence>
<keyword evidence="3" id="KW-0677">Repeat</keyword>
<comment type="subcellular location">
    <subcellularLocation>
        <location evidence="1 5">Nucleus</location>
    </subcellularLocation>
</comment>
<proteinExistence type="inferred from homology"/>
<evidence type="ECO:0000256" key="1">
    <source>
        <dbReference type="ARBA" id="ARBA00004123"/>
    </source>
</evidence>
<dbReference type="SUPFAM" id="SSF48371">
    <property type="entry name" value="ARM repeat"/>
    <property type="match status" value="1"/>
</dbReference>
<evidence type="ECO:0000256" key="3">
    <source>
        <dbReference type="ARBA" id="ARBA00022737"/>
    </source>
</evidence>
<dbReference type="Gene3D" id="1.25.10.10">
    <property type="entry name" value="Leucine-rich Repeat Variant"/>
    <property type="match status" value="2"/>
</dbReference>
<evidence type="ECO:0000256" key="5">
    <source>
        <dbReference type="RuleBase" id="RU367072"/>
    </source>
</evidence>
<dbReference type="Pfam" id="PF12460">
    <property type="entry name" value="MMS19_C"/>
    <property type="match status" value="1"/>
</dbReference>
<organism evidence="8 9">
    <name type="scientific">Marchantia polymorpha subsp. ruderalis</name>
    <dbReference type="NCBI Taxonomy" id="1480154"/>
    <lineage>
        <taxon>Eukaryota</taxon>
        <taxon>Viridiplantae</taxon>
        <taxon>Streptophyta</taxon>
        <taxon>Embryophyta</taxon>
        <taxon>Marchantiophyta</taxon>
        <taxon>Marchantiopsida</taxon>
        <taxon>Marchantiidae</taxon>
        <taxon>Marchantiales</taxon>
        <taxon>Marchantiaceae</taxon>
        <taxon>Marchantia</taxon>
    </lineage>
</organism>
<dbReference type="InterPro" id="IPR011989">
    <property type="entry name" value="ARM-like"/>
</dbReference>
<dbReference type="InterPro" id="IPR039920">
    <property type="entry name" value="MMS19"/>
</dbReference>
<evidence type="ECO:0000256" key="2">
    <source>
        <dbReference type="ARBA" id="ARBA00009340"/>
    </source>
</evidence>
<protein>
    <recommendedName>
        <fullName evidence="5">MMS19 nucleotide excision repair protein</fullName>
    </recommendedName>
</protein>
<comment type="caution">
    <text evidence="8">The sequence shown here is derived from an EMBL/GenBank/DDBJ whole genome shotgun (WGS) entry which is preliminary data.</text>
</comment>
<dbReference type="AlphaFoldDB" id="A0A176VWC6"/>
<dbReference type="Pfam" id="PF14500">
    <property type="entry name" value="MMS19_N"/>
    <property type="match status" value="1"/>
</dbReference>
<reference evidence="8" key="1">
    <citation type="submission" date="2016-03" db="EMBL/GenBank/DDBJ databases">
        <title>Mechanisms controlling the formation of the plant cell surface in tip-growing cells are functionally conserved among land plants.</title>
        <authorList>
            <person name="Honkanen S."/>
            <person name="Jones V.A."/>
            <person name="Morieri G."/>
            <person name="Champion C."/>
            <person name="Hetherington A.J."/>
            <person name="Kelly S."/>
            <person name="Saint-Marcoux D."/>
            <person name="Proust H."/>
            <person name="Prescott H."/>
            <person name="Dolan L."/>
        </authorList>
    </citation>
    <scope>NUCLEOTIDE SEQUENCE [LARGE SCALE GENOMIC DNA]</scope>
    <source>
        <tissue evidence="8">Whole gametophyte</tissue>
    </source>
</reference>
<comment type="function">
    <text evidence="5">Key component of the cytosolic iron-sulfur protein assembly (CIA) complex, a multiprotein complex that mediates the incorporation of iron-sulfur cluster into apoproteins specifically involved in DNA metabolism and genomic integrity. In the CIA complex, MMS19 acts as an adapter between early-acting CIA components and a subset of cellular target iron-sulfur proteins.</text>
</comment>
<dbReference type="InterPro" id="IPR016024">
    <property type="entry name" value="ARM-type_fold"/>
</dbReference>
<accession>A0A176VWC6</accession>
<dbReference type="Proteomes" id="UP000077202">
    <property type="component" value="Unassembled WGS sequence"/>
</dbReference>
<gene>
    <name evidence="8" type="ORF">AXG93_1603s1030</name>
</gene>
<sequence length="1198" mass="130569">MACSSNWVAHVDVYVDPDCSTSKQVDSRNAISKLLLDKTITIQQLVGYPVAVSRPCSQDVLVAGKYLTSNDNAIRARGLLLLAELLEDLANTPMEDTAIHSLASFFSNRLQDWHSLRPALIGSIALARRPKRVGAVQPEDAETLGRSIIEQLDVQALSQKDRMLSLELYESLLTLHVSSMEPLGPELVLGIIAAIEEEKDPRCILVAFRLVEKLASIFPEPDGPFGENAEDIFDIVSRYFPISFNTPQDPRGITREDLSSALLKVFTATPLFAPFCFPVLLEKLSSTLKRAKLDALNYIGHCALSYDPEALSEHAGDIWTGLKSEIFRQEDGVSDQKDSLILEEAFSCFARCIEASQKVRTNEDDITGDFMKLVLEDDCVVGFLRRVKNELDQEIDPGDGIKTYALTTDAQLQAVGRLLGAAARASCTSCYIVTKTFLSSLLPSVEVVSPKSSDHQSSESVAAKGHSISLEAGLSLTGLEAVIFVLEGARHLANVLADSSNPSSSEFALKYWLDPVILAAPVLIDTFSRVVASGVVTTVLKLGGSYVDPPLTSSNISQSFDMYAECSALASYPATLSPLSEDQLETVLTFLTSTFLDQTKGSELKDQALGAILAASNLEEKCTDLHRQEFLSSREKEKVSVLNVVLPKLLDAVQEACSPEPLDFHLRALAALSASRESVREKVLKVLGQLVPSKLGQTLALADGSFEFAKAVMIFRCLSGQIIPFCEIGSVGQLAACDVVMDIWRSIGSLPQSTVYIAPDILLPLMEVIRVTVQRCPERLQKEILTMSLSVLQGGYSPEQNTKLSGVRSLSAKHMEGKEWLVALVGSVIVGLLPSVLFEERESVLRLLVSTSVANLDPVITDTAAQAAASMLNKWNEKKSESEEAGSFPLKEAITIAVDEGWMPIIKQVRRDGTGDMPNSFCAEDAEKSAARSIYALALAGKGLAMRGHSRIADIAGAMLRVLESLGKPVAYSGTTDSFEMKDQSDKLTESAVGRAAVESFGLIVNEHASFLSKSQNAVIRPLYKQRFFTSILSPLIEAVRLDSNQSSRIWFYRSFACLLSGTPLGAVLTEGKRVFPLILEGLSTLCTYPEDSEYVLQLLLSLSSFLVDESNGRSFAAEYVQSMVNRLVPVSQYKSSMMIRESALQCLAAIVGLSFTRVFPVKSQVMKAITIALDDKKRLVRKEAVRCREVWSAITST</sequence>
<evidence type="ECO:0000313" key="9">
    <source>
        <dbReference type="Proteomes" id="UP000077202"/>
    </source>
</evidence>
<dbReference type="PANTHER" id="PTHR12891:SF0">
    <property type="entry name" value="MMS19 NUCLEOTIDE EXCISION REPAIR PROTEIN HOMOLOG"/>
    <property type="match status" value="1"/>
</dbReference>
<dbReference type="GO" id="GO:0006281">
    <property type="term" value="P:DNA repair"/>
    <property type="evidence" value="ECO:0007669"/>
    <property type="project" value="UniProtKB-UniRule"/>
</dbReference>
<keyword evidence="9" id="KW-1185">Reference proteome</keyword>
<dbReference type="GO" id="GO:0005634">
    <property type="term" value="C:nucleus"/>
    <property type="evidence" value="ECO:0007669"/>
    <property type="project" value="UniProtKB-SubCell"/>
</dbReference>
<evidence type="ECO:0000259" key="6">
    <source>
        <dbReference type="Pfam" id="PF12460"/>
    </source>
</evidence>
<evidence type="ECO:0000256" key="4">
    <source>
        <dbReference type="ARBA" id="ARBA00023242"/>
    </source>
</evidence>
<dbReference type="GO" id="GO:0097361">
    <property type="term" value="C:cytosolic [4Fe-4S] assembly targeting complex"/>
    <property type="evidence" value="ECO:0007669"/>
    <property type="project" value="UniProtKB-UniRule"/>
</dbReference>
<keyword evidence="4 5" id="KW-0539">Nucleus</keyword>
<dbReference type="EMBL" id="LVLJ01002568">
    <property type="protein sequence ID" value="OAE24592.1"/>
    <property type="molecule type" value="Genomic_DNA"/>
</dbReference>
<keyword evidence="5" id="KW-0234">DNA repair</keyword>
<dbReference type="PANTHER" id="PTHR12891">
    <property type="entry name" value="DNA REPAIR/TRANSCRIPTION PROTEIN MET18/MMS19"/>
    <property type="match status" value="1"/>
</dbReference>
<dbReference type="GO" id="GO:0051604">
    <property type="term" value="P:protein maturation"/>
    <property type="evidence" value="ECO:0007669"/>
    <property type="project" value="UniProtKB-UniRule"/>
</dbReference>
<feature type="domain" description="MMS19 C-terminal" evidence="6">
    <location>
        <begin position="761"/>
        <end position="1151"/>
    </location>
</feature>
<dbReference type="InterPro" id="IPR029240">
    <property type="entry name" value="MMS19_N"/>
</dbReference>
<comment type="similarity">
    <text evidence="2 5">Belongs to the MET18/MMS19 family.</text>
</comment>
<feature type="domain" description="MMS19 N-terminal" evidence="7">
    <location>
        <begin position="64"/>
        <end position="327"/>
    </location>
</feature>
<dbReference type="InterPro" id="IPR024687">
    <property type="entry name" value="MMS19_C"/>
</dbReference>